<dbReference type="HOGENOM" id="CLU_143102_1_0_1"/>
<dbReference type="PANTHER" id="PTHR36312:SF1">
    <property type="entry name" value="OS01G0594500 PROTEIN"/>
    <property type="match status" value="1"/>
</dbReference>
<dbReference type="AlphaFoldDB" id="A0A061G8T8"/>
<organism evidence="2 3">
    <name type="scientific">Theobroma cacao</name>
    <name type="common">Cacao</name>
    <name type="synonym">Cocoa</name>
    <dbReference type="NCBI Taxonomy" id="3641"/>
    <lineage>
        <taxon>Eukaryota</taxon>
        <taxon>Viridiplantae</taxon>
        <taxon>Streptophyta</taxon>
        <taxon>Embryophyta</taxon>
        <taxon>Tracheophyta</taxon>
        <taxon>Spermatophyta</taxon>
        <taxon>Magnoliopsida</taxon>
        <taxon>eudicotyledons</taxon>
        <taxon>Gunneridae</taxon>
        <taxon>Pentapetalae</taxon>
        <taxon>rosids</taxon>
        <taxon>malvids</taxon>
        <taxon>Malvales</taxon>
        <taxon>Malvaceae</taxon>
        <taxon>Byttnerioideae</taxon>
        <taxon>Theobroma</taxon>
    </lineage>
</organism>
<name>A0A061G8T8_THECC</name>
<evidence type="ECO:0000256" key="1">
    <source>
        <dbReference type="SAM" id="SignalP"/>
    </source>
</evidence>
<dbReference type="OrthoDB" id="653285at2759"/>
<dbReference type="InterPro" id="IPR038975">
    <property type="entry name" value="THNL"/>
</dbReference>
<evidence type="ECO:0000313" key="3">
    <source>
        <dbReference type="Proteomes" id="UP000026915"/>
    </source>
</evidence>
<dbReference type="PANTHER" id="PTHR36312">
    <property type="entry name" value="THIONIN-LIKE PROTEIN 1"/>
    <property type="match status" value="1"/>
</dbReference>
<proteinExistence type="predicted"/>
<dbReference type="Proteomes" id="UP000026915">
    <property type="component" value="Chromosome 6"/>
</dbReference>
<dbReference type="KEGG" id="tcc:18595566"/>
<reference evidence="2 3" key="1">
    <citation type="journal article" date="2013" name="Genome Biol.">
        <title>The genome sequence of the most widely cultivated cacao type and its use to identify candidate genes regulating pod color.</title>
        <authorList>
            <person name="Motamayor J.C."/>
            <person name="Mockaitis K."/>
            <person name="Schmutz J."/>
            <person name="Haiminen N."/>
            <person name="Iii D.L."/>
            <person name="Cornejo O."/>
            <person name="Findley S.D."/>
            <person name="Zheng P."/>
            <person name="Utro F."/>
            <person name="Royaert S."/>
            <person name="Saski C."/>
            <person name="Jenkins J."/>
            <person name="Podicheti R."/>
            <person name="Zhao M."/>
            <person name="Scheffler B.E."/>
            <person name="Stack J.C."/>
            <person name="Feltus F.A."/>
            <person name="Mustiga G.M."/>
            <person name="Amores F."/>
            <person name="Phillips W."/>
            <person name="Marelli J.P."/>
            <person name="May G.D."/>
            <person name="Shapiro H."/>
            <person name="Ma J."/>
            <person name="Bustamante C.D."/>
            <person name="Schnell R.J."/>
            <person name="Main D."/>
            <person name="Gilbert D."/>
            <person name="Parida L."/>
            <person name="Kuhn D.N."/>
        </authorList>
    </citation>
    <scope>NUCLEOTIDE SEQUENCE [LARGE SCALE GENOMIC DNA]</scope>
    <source>
        <strain evidence="3">cv. Matina 1-6</strain>
    </source>
</reference>
<dbReference type="OMA" id="EIDHIDY"/>
<keyword evidence="3" id="KW-1185">Reference proteome</keyword>
<dbReference type="EMBL" id="CM001884">
    <property type="protein sequence ID" value="EOY26260.1"/>
    <property type="molecule type" value="Genomic_DNA"/>
</dbReference>
<sequence length="108" mass="11505">MGGRGVLMVCLVLGLLMGHSHSDTSFQICYCGCFVSCVITPGNNAFSCAINCLQECIFRNYLVEDTQYFCKLGCSTSKCTSLSSKENPAEANVGSCVDSCSDTCAVKN</sequence>
<evidence type="ECO:0000313" key="2">
    <source>
        <dbReference type="EMBL" id="EOY26260.1"/>
    </source>
</evidence>
<dbReference type="InParanoid" id="A0A061G8T8"/>
<keyword evidence="1" id="KW-0732">Signal</keyword>
<feature type="chain" id="PRO_5001598684" evidence="1">
    <location>
        <begin position="23"/>
        <end position="108"/>
    </location>
</feature>
<dbReference type="Gramene" id="EOY26260">
    <property type="protein sequence ID" value="EOY26260"/>
    <property type="gene ID" value="TCM_027734"/>
</dbReference>
<gene>
    <name evidence="2" type="ORF">TCM_027734</name>
</gene>
<accession>A0A061G8T8</accession>
<feature type="signal peptide" evidence="1">
    <location>
        <begin position="1"/>
        <end position="22"/>
    </location>
</feature>
<dbReference type="Gramene" id="Tc06v2_t004300.1">
    <property type="protein sequence ID" value="Tc06v2_p004300.1"/>
    <property type="gene ID" value="Tc06v2_g004300"/>
</dbReference>
<protein>
    <submittedName>
        <fullName evidence="2">To encode a PR protein, Belongs to the plant thionin family with the following members:, putative</fullName>
    </submittedName>
</protein>